<proteinExistence type="predicted"/>
<accession>A0ABQ1A814</accession>
<reference evidence="1 2" key="1">
    <citation type="submission" date="2020-01" db="EMBL/GenBank/DDBJ databases">
        <title>Draft genome sequence of Aspergillus lentulus IFM 60648.</title>
        <authorList>
            <person name="Takahashi H."/>
            <person name="Yaguchi T."/>
        </authorList>
    </citation>
    <scope>NUCLEOTIDE SEQUENCE [LARGE SCALE GENOMIC DNA]</scope>
    <source>
        <strain evidence="1 2">IFM 60648</strain>
    </source>
</reference>
<name>A0ABQ1A814_ASPLE</name>
<evidence type="ECO:0000313" key="2">
    <source>
        <dbReference type="Proteomes" id="UP000465220"/>
    </source>
</evidence>
<keyword evidence="1" id="KW-0560">Oxidoreductase</keyword>
<protein>
    <submittedName>
        <fullName evidence="1">Probable sterigmatocystin biosynthesis P450 monooxygenase stcF</fullName>
    </submittedName>
</protein>
<dbReference type="GO" id="GO:0004497">
    <property type="term" value="F:monooxygenase activity"/>
    <property type="evidence" value="ECO:0007669"/>
    <property type="project" value="UniProtKB-KW"/>
</dbReference>
<keyword evidence="1" id="KW-0503">Monooxygenase</keyword>
<evidence type="ECO:0000313" key="1">
    <source>
        <dbReference type="EMBL" id="GFF75817.1"/>
    </source>
</evidence>
<gene>
    <name evidence="1" type="ORF">IFM60648_04541</name>
</gene>
<sequence length="100" mass="10918">MQMATGHGGDVLYITSLPQSRVFSYEVSGSSDQGKTVIHAAYETQKYAESTPFTQWTIKILNPGEFDLKELTSVEVEWTGTGRFGVSTELSSRGVRGAPL</sequence>
<keyword evidence="2" id="KW-1185">Reference proteome</keyword>
<dbReference type="Proteomes" id="UP000465220">
    <property type="component" value="Unassembled WGS sequence"/>
</dbReference>
<dbReference type="EMBL" id="BLKI01000022">
    <property type="protein sequence ID" value="GFF75817.1"/>
    <property type="molecule type" value="Genomic_DNA"/>
</dbReference>
<comment type="caution">
    <text evidence="1">The sequence shown here is derived from an EMBL/GenBank/DDBJ whole genome shotgun (WGS) entry which is preliminary data.</text>
</comment>
<organism evidence="1 2">
    <name type="scientific">Aspergillus lentulus</name>
    <dbReference type="NCBI Taxonomy" id="293939"/>
    <lineage>
        <taxon>Eukaryota</taxon>
        <taxon>Fungi</taxon>
        <taxon>Dikarya</taxon>
        <taxon>Ascomycota</taxon>
        <taxon>Pezizomycotina</taxon>
        <taxon>Eurotiomycetes</taxon>
        <taxon>Eurotiomycetidae</taxon>
        <taxon>Eurotiales</taxon>
        <taxon>Aspergillaceae</taxon>
        <taxon>Aspergillus</taxon>
        <taxon>Aspergillus subgen. Fumigati</taxon>
    </lineage>
</organism>